<proteinExistence type="predicted"/>
<dbReference type="AlphaFoldDB" id="A0A3M2L060"/>
<sequence length="72" mass="8089">MTLQLMPPEDPDYADAARRKIEAAAEALRCGASAETVQRMGQFSPLEIRRVRQLALAPTDSWDALNQRRYNG</sequence>
<reference evidence="1 2" key="1">
    <citation type="submission" date="2018-10" db="EMBL/GenBank/DDBJ databases">
        <title>Isolation from cow dung.</title>
        <authorList>
            <person name="Ling L."/>
        </authorList>
    </citation>
    <scope>NUCLEOTIDE SEQUENCE [LARGE SCALE GENOMIC DNA]</scope>
    <source>
        <strain evidence="1 2">NEAU-LL90</strain>
    </source>
</reference>
<name>A0A3M2L060_9NOCA</name>
<evidence type="ECO:0000313" key="1">
    <source>
        <dbReference type="EMBL" id="RMI30316.1"/>
    </source>
</evidence>
<dbReference type="Proteomes" id="UP000279275">
    <property type="component" value="Unassembled WGS sequence"/>
</dbReference>
<dbReference type="EMBL" id="RFFH01000010">
    <property type="protein sequence ID" value="RMI30316.1"/>
    <property type="molecule type" value="Genomic_DNA"/>
</dbReference>
<organism evidence="1 2">
    <name type="scientific">Nocardia stercoris</name>
    <dbReference type="NCBI Taxonomy" id="2483361"/>
    <lineage>
        <taxon>Bacteria</taxon>
        <taxon>Bacillati</taxon>
        <taxon>Actinomycetota</taxon>
        <taxon>Actinomycetes</taxon>
        <taxon>Mycobacteriales</taxon>
        <taxon>Nocardiaceae</taxon>
        <taxon>Nocardia</taxon>
    </lineage>
</organism>
<gene>
    <name evidence="1" type="ORF">EBN03_21945</name>
</gene>
<protein>
    <submittedName>
        <fullName evidence="1">Uncharacterized protein</fullName>
    </submittedName>
</protein>
<evidence type="ECO:0000313" key="2">
    <source>
        <dbReference type="Proteomes" id="UP000279275"/>
    </source>
</evidence>
<comment type="caution">
    <text evidence="1">The sequence shown here is derived from an EMBL/GenBank/DDBJ whole genome shotgun (WGS) entry which is preliminary data.</text>
</comment>
<keyword evidence="2" id="KW-1185">Reference proteome</keyword>
<accession>A0A3M2L060</accession>